<name>A0ABP9P8F2_9BACT</name>
<sequence length="67" mass="7547">MKTPCVQGPYPVFIPCAEAAKEDREGTEPHGWERAKFAYVCSTPKRLARHGAMSWLTGLLPESVWTR</sequence>
<organism evidence="1 2">
    <name type="scientific">Prosthecobacter algae</name>
    <dbReference type="NCBI Taxonomy" id="1144682"/>
    <lineage>
        <taxon>Bacteria</taxon>
        <taxon>Pseudomonadati</taxon>
        <taxon>Verrucomicrobiota</taxon>
        <taxon>Verrucomicrobiia</taxon>
        <taxon>Verrucomicrobiales</taxon>
        <taxon>Verrucomicrobiaceae</taxon>
        <taxon>Prosthecobacter</taxon>
    </lineage>
</organism>
<evidence type="ECO:0000313" key="1">
    <source>
        <dbReference type="EMBL" id="GAA5142361.1"/>
    </source>
</evidence>
<gene>
    <name evidence="1" type="ORF">GCM10023213_28180</name>
</gene>
<accession>A0ABP9P8F2</accession>
<dbReference type="EMBL" id="BAABIA010000005">
    <property type="protein sequence ID" value="GAA5142361.1"/>
    <property type="molecule type" value="Genomic_DNA"/>
</dbReference>
<dbReference type="Proteomes" id="UP001499852">
    <property type="component" value="Unassembled WGS sequence"/>
</dbReference>
<protein>
    <submittedName>
        <fullName evidence="1">Uncharacterized protein</fullName>
    </submittedName>
</protein>
<comment type="caution">
    <text evidence="1">The sequence shown here is derived from an EMBL/GenBank/DDBJ whole genome shotgun (WGS) entry which is preliminary data.</text>
</comment>
<reference evidence="2" key="1">
    <citation type="journal article" date="2019" name="Int. J. Syst. Evol. Microbiol.">
        <title>The Global Catalogue of Microorganisms (GCM) 10K type strain sequencing project: providing services to taxonomists for standard genome sequencing and annotation.</title>
        <authorList>
            <consortium name="The Broad Institute Genomics Platform"/>
            <consortium name="The Broad Institute Genome Sequencing Center for Infectious Disease"/>
            <person name="Wu L."/>
            <person name="Ma J."/>
        </authorList>
    </citation>
    <scope>NUCLEOTIDE SEQUENCE [LARGE SCALE GENOMIC DNA]</scope>
    <source>
        <strain evidence="2">JCM 18053</strain>
    </source>
</reference>
<proteinExistence type="predicted"/>
<evidence type="ECO:0000313" key="2">
    <source>
        <dbReference type="Proteomes" id="UP001499852"/>
    </source>
</evidence>
<keyword evidence="2" id="KW-1185">Reference proteome</keyword>